<feature type="compositionally biased region" description="Acidic residues" evidence="1">
    <location>
        <begin position="13"/>
        <end position="23"/>
    </location>
</feature>
<dbReference type="EMBL" id="ADWY01004005">
    <property type="protein sequence ID" value="EGH19390.1"/>
    <property type="molecule type" value="Genomic_DNA"/>
</dbReference>
<evidence type="ECO:0000313" key="3">
    <source>
        <dbReference type="Proteomes" id="UP000005466"/>
    </source>
</evidence>
<accession>F3CJE8</accession>
<sequence>KVTQPGWSAQVTEENEQDEDASDAAEVASPFDALA</sequence>
<feature type="region of interest" description="Disordered" evidence="1">
    <location>
        <begin position="1"/>
        <end position="35"/>
    </location>
</feature>
<evidence type="ECO:0000256" key="1">
    <source>
        <dbReference type="SAM" id="MobiDB-lite"/>
    </source>
</evidence>
<feature type="non-terminal residue" evidence="2">
    <location>
        <position position="35"/>
    </location>
</feature>
<reference evidence="2 3" key="1">
    <citation type="journal article" date="2011" name="PLoS Pathog.">
        <title>Dynamic evolution of pathogenicity revealed by sequencing and comparative genomics of 19 Pseudomonas syringae isolates.</title>
        <authorList>
            <person name="Baltrus D.A."/>
            <person name="Nishimura M.T."/>
            <person name="Romanchuk A."/>
            <person name="Chang J.H."/>
            <person name="Mukhtar M.S."/>
            <person name="Cherkis K."/>
            <person name="Roach J."/>
            <person name="Grant S.R."/>
            <person name="Jones C.D."/>
            <person name="Dangl J.L."/>
        </authorList>
    </citation>
    <scope>NUCLEOTIDE SEQUENCE [LARGE SCALE GENOMIC DNA]</scope>
    <source>
        <strain evidence="3">race 4</strain>
    </source>
</reference>
<feature type="compositionally biased region" description="Polar residues" evidence="1">
    <location>
        <begin position="1"/>
        <end position="12"/>
    </location>
</feature>
<organism evidence="2 3">
    <name type="scientific">Pseudomonas savastanoi pv. glycinea str. race 4</name>
    <dbReference type="NCBI Taxonomy" id="875330"/>
    <lineage>
        <taxon>Bacteria</taxon>
        <taxon>Pseudomonadati</taxon>
        <taxon>Pseudomonadota</taxon>
        <taxon>Gammaproteobacteria</taxon>
        <taxon>Pseudomonadales</taxon>
        <taxon>Pseudomonadaceae</taxon>
        <taxon>Pseudomonas</taxon>
    </lineage>
</organism>
<dbReference type="AlphaFoldDB" id="F3CJE8"/>
<feature type="non-terminal residue" evidence="2">
    <location>
        <position position="1"/>
    </location>
</feature>
<dbReference type="Proteomes" id="UP000005466">
    <property type="component" value="Unassembled WGS sequence"/>
</dbReference>
<name>F3CJE8_PSESG</name>
<proteinExistence type="predicted"/>
<gene>
    <name evidence="2" type="ORF">Pgy4_41112</name>
</gene>
<evidence type="ECO:0000313" key="2">
    <source>
        <dbReference type="EMBL" id="EGH19390.1"/>
    </source>
</evidence>
<protein>
    <submittedName>
        <fullName evidence="2">Uncharacterized protein</fullName>
    </submittedName>
</protein>
<dbReference type="HOGENOM" id="CLU_3370256_0_0_6"/>
<comment type="caution">
    <text evidence="2">The sequence shown here is derived from an EMBL/GenBank/DDBJ whole genome shotgun (WGS) entry which is preliminary data.</text>
</comment>